<evidence type="ECO:0000256" key="1">
    <source>
        <dbReference type="ARBA" id="ARBA00004651"/>
    </source>
</evidence>
<evidence type="ECO:0000256" key="4">
    <source>
        <dbReference type="ARBA" id="ARBA00022989"/>
    </source>
</evidence>
<feature type="transmembrane region" description="Helical" evidence="6">
    <location>
        <begin position="93"/>
        <end position="119"/>
    </location>
</feature>
<accession>A0A9X3E106</accession>
<organism evidence="7 8">
    <name type="scientific">Kaistia nematophila</name>
    <dbReference type="NCBI Taxonomy" id="2994654"/>
    <lineage>
        <taxon>Bacteria</taxon>
        <taxon>Pseudomonadati</taxon>
        <taxon>Pseudomonadota</taxon>
        <taxon>Alphaproteobacteria</taxon>
        <taxon>Hyphomicrobiales</taxon>
        <taxon>Kaistiaceae</taxon>
        <taxon>Kaistia</taxon>
    </lineage>
</organism>
<evidence type="ECO:0000256" key="3">
    <source>
        <dbReference type="ARBA" id="ARBA00022692"/>
    </source>
</evidence>
<proteinExistence type="predicted"/>
<dbReference type="GO" id="GO:0005886">
    <property type="term" value="C:plasma membrane"/>
    <property type="evidence" value="ECO:0007669"/>
    <property type="project" value="UniProtKB-SubCell"/>
</dbReference>
<keyword evidence="8" id="KW-1185">Reference proteome</keyword>
<keyword evidence="4 6" id="KW-1133">Transmembrane helix</keyword>
<evidence type="ECO:0000256" key="2">
    <source>
        <dbReference type="ARBA" id="ARBA00022475"/>
    </source>
</evidence>
<keyword evidence="3 6" id="KW-0812">Transmembrane</keyword>
<reference evidence="7" key="1">
    <citation type="submission" date="2022-11" db="EMBL/GenBank/DDBJ databases">
        <title>Biodiversity and phylogenetic relationships of bacteria.</title>
        <authorList>
            <person name="Machado R.A.R."/>
            <person name="Bhat A."/>
            <person name="Loulou A."/>
            <person name="Kallel S."/>
        </authorList>
    </citation>
    <scope>NUCLEOTIDE SEQUENCE</scope>
    <source>
        <strain evidence="7">K-TC2</strain>
    </source>
</reference>
<evidence type="ECO:0000313" key="7">
    <source>
        <dbReference type="EMBL" id="MCX5569048.1"/>
    </source>
</evidence>
<dbReference type="Proteomes" id="UP001144805">
    <property type="component" value="Unassembled WGS sequence"/>
</dbReference>
<dbReference type="AlphaFoldDB" id="A0A9X3E106"/>
<keyword evidence="2" id="KW-1003">Cell membrane</keyword>
<comment type="subcellular location">
    <subcellularLocation>
        <location evidence="1">Cell membrane</location>
        <topology evidence="1">Multi-pass membrane protein</topology>
    </subcellularLocation>
</comment>
<evidence type="ECO:0000256" key="5">
    <source>
        <dbReference type="ARBA" id="ARBA00023136"/>
    </source>
</evidence>
<dbReference type="PANTHER" id="PTHR33931:SF2">
    <property type="entry name" value="HOLIN-LIKE PROTEIN CIDA"/>
    <property type="match status" value="1"/>
</dbReference>
<comment type="caution">
    <text evidence="7">The sequence shown here is derived from an EMBL/GenBank/DDBJ whole genome shotgun (WGS) entry which is preliminary data.</text>
</comment>
<evidence type="ECO:0000256" key="6">
    <source>
        <dbReference type="SAM" id="Phobius"/>
    </source>
</evidence>
<evidence type="ECO:0000313" key="8">
    <source>
        <dbReference type="Proteomes" id="UP001144805"/>
    </source>
</evidence>
<protein>
    <submittedName>
        <fullName evidence="7">CidA/LrgA family protein</fullName>
    </submittedName>
</protein>
<gene>
    <name evidence="7" type="ORF">OSH07_07560</name>
</gene>
<sequence>MSPQQKAARFVRHSACLQAGLVIAFWLAGEALVRLLALPVPGAILGLALLLVLLATGSLNPRSMRRGADWLLADMLLFFVPAVLAVLDHREFLGLVGLKVLFVILISTAAVMLATAFAVDRCYRWRLGHARAEPDPR</sequence>
<feature type="transmembrane region" description="Helical" evidence="6">
    <location>
        <begin position="68"/>
        <end position="87"/>
    </location>
</feature>
<feature type="transmembrane region" description="Helical" evidence="6">
    <location>
        <begin position="12"/>
        <end position="29"/>
    </location>
</feature>
<feature type="transmembrane region" description="Helical" evidence="6">
    <location>
        <begin position="35"/>
        <end position="56"/>
    </location>
</feature>
<name>A0A9X3E106_9HYPH</name>
<dbReference type="EMBL" id="JAPKNK010000002">
    <property type="protein sequence ID" value="MCX5569048.1"/>
    <property type="molecule type" value="Genomic_DNA"/>
</dbReference>
<dbReference type="RefSeq" id="WP_266338002.1">
    <property type="nucleotide sequence ID" value="NZ_JAPKNK010000002.1"/>
</dbReference>
<dbReference type="Pfam" id="PF03788">
    <property type="entry name" value="LrgA"/>
    <property type="match status" value="1"/>
</dbReference>
<dbReference type="InterPro" id="IPR005538">
    <property type="entry name" value="LrgA/CidA"/>
</dbReference>
<dbReference type="PANTHER" id="PTHR33931">
    <property type="entry name" value="HOLIN-LIKE PROTEIN CIDA-RELATED"/>
    <property type="match status" value="1"/>
</dbReference>
<keyword evidence="5 6" id="KW-0472">Membrane</keyword>